<feature type="domain" description="Stage IV sporulation protein A middle" evidence="3">
    <location>
        <begin position="238"/>
        <end position="416"/>
    </location>
</feature>
<accession>A0A5D8QCY6</accession>
<dbReference type="InterPro" id="IPR014201">
    <property type="entry name" value="Spore_IV_A"/>
</dbReference>
<dbReference type="InterPro" id="IPR027417">
    <property type="entry name" value="P-loop_NTPase"/>
</dbReference>
<dbReference type="Pfam" id="PF20439">
    <property type="entry name" value="SpoIVA_C"/>
    <property type="match status" value="1"/>
</dbReference>
<reference evidence="5 6" key="1">
    <citation type="submission" date="2019-08" db="EMBL/GenBank/DDBJ databases">
        <title>Calorimonas adulescens gen. nov., sp. nov., an anaerobic thermophilic bacterium from Sakhalin hot spring.</title>
        <authorList>
            <person name="Khomyakova M.A."/>
            <person name="Merkel A.Y."/>
            <person name="Novikov A."/>
            <person name="Bonch-Osmolovskaya E.A."/>
            <person name="Slobodkin A.I."/>
        </authorList>
    </citation>
    <scope>NUCLEOTIDE SEQUENCE [LARGE SCALE GENOMIC DNA]</scope>
    <source>
        <strain evidence="5 6">A05MB</strain>
    </source>
</reference>
<name>A0A5D8QCY6_9THEO</name>
<dbReference type="Pfam" id="PF09547">
    <property type="entry name" value="SpoIVA_ATPase"/>
    <property type="match status" value="1"/>
</dbReference>
<feature type="domain" description="Stage IV sporulation protein A ATPase" evidence="2">
    <location>
        <begin position="1"/>
        <end position="237"/>
    </location>
</feature>
<dbReference type="SUPFAM" id="SSF52540">
    <property type="entry name" value="P-loop containing nucleoside triphosphate hydrolases"/>
    <property type="match status" value="1"/>
</dbReference>
<dbReference type="Pfam" id="PF20438">
    <property type="entry name" value="SpoIVA_middle"/>
    <property type="match status" value="1"/>
</dbReference>
<comment type="caution">
    <text evidence="5">The sequence shown here is derived from an EMBL/GenBank/DDBJ whole genome shotgun (WGS) entry which is preliminary data.</text>
</comment>
<dbReference type="InterPro" id="IPR046840">
    <property type="entry name" value="SpoIVA_C"/>
</dbReference>
<dbReference type="Proteomes" id="UP000322976">
    <property type="component" value="Unassembled WGS sequence"/>
</dbReference>
<comment type="function">
    <text evidence="1">ATPase. Has a role at an early stage in the morphogenesis of the spore coat.</text>
</comment>
<evidence type="ECO:0000259" key="2">
    <source>
        <dbReference type="Pfam" id="PF09547"/>
    </source>
</evidence>
<evidence type="ECO:0000313" key="6">
    <source>
        <dbReference type="Proteomes" id="UP000322976"/>
    </source>
</evidence>
<evidence type="ECO:0000259" key="3">
    <source>
        <dbReference type="Pfam" id="PF20438"/>
    </source>
</evidence>
<keyword evidence="6" id="KW-1185">Reference proteome</keyword>
<dbReference type="EMBL" id="VTPS01000009">
    <property type="protein sequence ID" value="TZE81974.1"/>
    <property type="molecule type" value="Genomic_DNA"/>
</dbReference>
<dbReference type="GO" id="GO:0016887">
    <property type="term" value="F:ATP hydrolysis activity"/>
    <property type="evidence" value="ECO:0007669"/>
    <property type="project" value="InterPro"/>
</dbReference>
<keyword evidence="1" id="KW-0963">Cytoplasm</keyword>
<sequence>MEYLNIYEDIVKRTDGDIYIGVVGPVRTGKSTFIKRFMDLLVIPNIDNNYRKERTRDELPQSGNGKTISTTEPKFVPNEAVVLKMNDNVQMKIRLIDCVGYLVRGALGYLEGEKQRLVMTPWSDKPIPFEQAAELGTRKVIKDHSTIGLLVTTDGTITEIPRENYIDAEERVVKELKEINKPFVIVLNSAKPLDKETENLRTVLQEKYQSPVIAMDVLNMNIGDINNIIEKLLYEFPIKELRINFPRWIEALEDDYWVKKEIVDIIKVSIVYLNKLKDVRNFVENFMNLDYITEVKINKIDMGTGIADTDIIPDSQIYYKVLSDVSGFAINDDYHLFSLLTELAKAKKEYDKVAAALEEAKRSGYGVVAPQLDELVLEEPEIVKNGNRFGVKLKASAPSLHIIKTDIKTEVSPIIGTERQSQELINYLLDEFEKDPQKIWNTNVFGKSLHDLVKEGLQNKLYKMPDDVQFKLQQTIQRIVNEGSGGILCIII</sequence>
<evidence type="ECO:0000259" key="4">
    <source>
        <dbReference type="Pfam" id="PF20439"/>
    </source>
</evidence>
<feature type="domain" description="Sporulation stage IV protein A C-terminal" evidence="4">
    <location>
        <begin position="417"/>
        <end position="492"/>
    </location>
</feature>
<proteinExistence type="predicted"/>
<comment type="subcellular location">
    <subcellularLocation>
        <location evidence="1">Cytoplasm</location>
    </subcellularLocation>
</comment>
<dbReference type="InterPro" id="IPR046842">
    <property type="entry name" value="SpoIVA_ATPase"/>
</dbReference>
<evidence type="ECO:0000256" key="1">
    <source>
        <dbReference type="PIRNR" id="PIRNR007466"/>
    </source>
</evidence>
<dbReference type="RefSeq" id="WP_149545248.1">
    <property type="nucleotide sequence ID" value="NZ_VTPS01000009.1"/>
</dbReference>
<dbReference type="Gene3D" id="3.40.50.300">
    <property type="entry name" value="P-loop containing nucleotide triphosphate hydrolases"/>
    <property type="match status" value="1"/>
</dbReference>
<gene>
    <name evidence="5" type="primary">spoIVA</name>
    <name evidence="5" type="ORF">FWJ32_06985</name>
</gene>
<keyword evidence="1" id="KW-0749">Sporulation</keyword>
<organism evidence="5 6">
    <name type="scientific">Calorimonas adulescens</name>
    <dbReference type="NCBI Taxonomy" id="2606906"/>
    <lineage>
        <taxon>Bacteria</taxon>
        <taxon>Bacillati</taxon>
        <taxon>Bacillota</taxon>
        <taxon>Clostridia</taxon>
        <taxon>Thermoanaerobacterales</taxon>
        <taxon>Thermoanaerobacteraceae</taxon>
        <taxon>Calorimonas</taxon>
    </lineage>
</organism>
<dbReference type="AlphaFoldDB" id="A0A5D8QCY6"/>
<keyword evidence="1" id="KW-0378">Hydrolase</keyword>
<keyword evidence="1" id="KW-0547">Nucleotide-binding</keyword>
<dbReference type="GO" id="GO:0030435">
    <property type="term" value="P:sporulation resulting in formation of a cellular spore"/>
    <property type="evidence" value="ECO:0007669"/>
    <property type="project" value="UniProtKB-KW"/>
</dbReference>
<dbReference type="EC" id="3.6.1.-" evidence="1"/>
<evidence type="ECO:0000313" key="5">
    <source>
        <dbReference type="EMBL" id="TZE81974.1"/>
    </source>
</evidence>
<dbReference type="NCBIfam" id="TIGR02836">
    <property type="entry name" value="spore_IV_A"/>
    <property type="match status" value="1"/>
</dbReference>
<dbReference type="PIRSF" id="PIRSF007466">
    <property type="entry name" value="SpoIVA"/>
    <property type="match status" value="1"/>
</dbReference>
<comment type="catalytic activity">
    <reaction evidence="1">
        <text>ATP + H2O = ADP + phosphate + H(+)</text>
        <dbReference type="Rhea" id="RHEA:13065"/>
        <dbReference type="ChEBI" id="CHEBI:15377"/>
        <dbReference type="ChEBI" id="CHEBI:15378"/>
        <dbReference type="ChEBI" id="CHEBI:30616"/>
        <dbReference type="ChEBI" id="CHEBI:43474"/>
        <dbReference type="ChEBI" id="CHEBI:456216"/>
    </reaction>
</comment>
<protein>
    <recommendedName>
        <fullName evidence="1">Stage IV sporulation protein A</fullName>
        <ecNumber evidence="1">3.6.1.-</ecNumber>
    </recommendedName>
    <alternativeName>
        <fullName evidence="1">Coat morphogenetic protein SpoIVA</fullName>
    </alternativeName>
</protein>
<dbReference type="GO" id="GO:0005737">
    <property type="term" value="C:cytoplasm"/>
    <property type="evidence" value="ECO:0007669"/>
    <property type="project" value="UniProtKB-SubCell"/>
</dbReference>
<dbReference type="InterPro" id="IPR046841">
    <property type="entry name" value="SpoIVA_middle"/>
</dbReference>
<dbReference type="GO" id="GO:0005524">
    <property type="term" value="F:ATP binding"/>
    <property type="evidence" value="ECO:0007669"/>
    <property type="project" value="UniProtKB-KW"/>
</dbReference>
<keyword evidence="1" id="KW-0067">ATP-binding</keyword>